<sequence>MSKPAPNGELTIFVVDDDDAFRDSLCWLLESTNRPIQTFESGERFLADYKGTPGCLLLDIRMPGLNGLALQQELNTRGVRLPTLILTGHGDIPMAVTAIKNGALDFVEKPFDDQVLLDHVDKALSLADQWHQEQQQRQQLLQRWDTLSKREKQVMELVVSGSANKVIAESLKISPKTVEVHRARVMSKMEAESLADLVNQAHRIDALSKLLS</sequence>
<dbReference type="GO" id="GO:0000160">
    <property type="term" value="P:phosphorelay signal transduction system"/>
    <property type="evidence" value="ECO:0007669"/>
    <property type="project" value="UniProtKB-KW"/>
</dbReference>
<organism evidence="9 10">
    <name type="scientific">Motiliproteus coralliicola</name>
    <dbReference type="NCBI Taxonomy" id="2283196"/>
    <lineage>
        <taxon>Bacteria</taxon>
        <taxon>Pseudomonadati</taxon>
        <taxon>Pseudomonadota</taxon>
        <taxon>Gammaproteobacteria</taxon>
        <taxon>Oceanospirillales</taxon>
        <taxon>Oceanospirillaceae</taxon>
        <taxon>Motiliproteus</taxon>
    </lineage>
</organism>
<dbReference type="GO" id="GO:0003677">
    <property type="term" value="F:DNA binding"/>
    <property type="evidence" value="ECO:0007669"/>
    <property type="project" value="UniProtKB-KW"/>
</dbReference>
<dbReference type="PRINTS" id="PR00038">
    <property type="entry name" value="HTHLUXR"/>
</dbReference>
<dbReference type="InterPro" id="IPR011006">
    <property type="entry name" value="CheY-like_superfamily"/>
</dbReference>
<evidence type="ECO:0000313" key="9">
    <source>
        <dbReference type="EMBL" id="RDE22533.1"/>
    </source>
</evidence>
<dbReference type="PROSITE" id="PS50110">
    <property type="entry name" value="RESPONSE_REGULATORY"/>
    <property type="match status" value="1"/>
</dbReference>
<name>A0A369WMU0_9GAMM</name>
<evidence type="ECO:0000256" key="4">
    <source>
        <dbReference type="ARBA" id="ARBA00023125"/>
    </source>
</evidence>
<evidence type="ECO:0000256" key="5">
    <source>
        <dbReference type="ARBA" id="ARBA00023163"/>
    </source>
</evidence>
<evidence type="ECO:0000256" key="2">
    <source>
        <dbReference type="ARBA" id="ARBA00023012"/>
    </source>
</evidence>
<keyword evidence="2" id="KW-0902">Two-component regulatory system</keyword>
<dbReference type="Proteomes" id="UP000253769">
    <property type="component" value="Unassembled WGS sequence"/>
</dbReference>
<keyword evidence="4 9" id="KW-0238">DNA-binding</keyword>
<reference evidence="9 10" key="1">
    <citation type="submission" date="2018-07" db="EMBL/GenBank/DDBJ databases">
        <title>Motiliproteus coralliicola sp. nov., a bacterium isolated from Coral.</title>
        <authorList>
            <person name="Wang G."/>
        </authorList>
    </citation>
    <scope>NUCLEOTIDE SEQUENCE [LARGE SCALE GENOMIC DNA]</scope>
    <source>
        <strain evidence="9 10">C34</strain>
    </source>
</reference>
<dbReference type="PROSITE" id="PS50043">
    <property type="entry name" value="HTH_LUXR_2"/>
    <property type="match status" value="1"/>
</dbReference>
<protein>
    <submittedName>
        <fullName evidence="9">DNA-binding response regulator</fullName>
    </submittedName>
</protein>
<dbReference type="SUPFAM" id="SSF46894">
    <property type="entry name" value="C-terminal effector domain of the bipartite response regulators"/>
    <property type="match status" value="1"/>
</dbReference>
<keyword evidence="1 6" id="KW-0597">Phosphoprotein</keyword>
<dbReference type="Gene3D" id="3.40.50.2300">
    <property type="match status" value="1"/>
</dbReference>
<dbReference type="CDD" id="cd17537">
    <property type="entry name" value="REC_FixJ"/>
    <property type="match status" value="1"/>
</dbReference>
<dbReference type="PANTHER" id="PTHR44688:SF16">
    <property type="entry name" value="DNA-BINDING TRANSCRIPTIONAL ACTIVATOR DEVR_DOSR"/>
    <property type="match status" value="1"/>
</dbReference>
<dbReference type="SMART" id="SM00448">
    <property type="entry name" value="REC"/>
    <property type="match status" value="1"/>
</dbReference>
<keyword evidence="10" id="KW-1185">Reference proteome</keyword>
<dbReference type="CDD" id="cd06170">
    <property type="entry name" value="LuxR_C_like"/>
    <property type="match status" value="1"/>
</dbReference>
<feature type="modified residue" description="4-aspartylphosphate" evidence="6">
    <location>
        <position position="59"/>
    </location>
</feature>
<dbReference type="PROSITE" id="PS00622">
    <property type="entry name" value="HTH_LUXR_1"/>
    <property type="match status" value="1"/>
</dbReference>
<dbReference type="InterPro" id="IPR036388">
    <property type="entry name" value="WH-like_DNA-bd_sf"/>
</dbReference>
<dbReference type="RefSeq" id="WP_114695163.1">
    <property type="nucleotide sequence ID" value="NZ_QQOH01000002.1"/>
</dbReference>
<evidence type="ECO:0000256" key="6">
    <source>
        <dbReference type="PROSITE-ProRule" id="PRU00169"/>
    </source>
</evidence>
<evidence type="ECO:0000256" key="3">
    <source>
        <dbReference type="ARBA" id="ARBA00023015"/>
    </source>
</evidence>
<dbReference type="PANTHER" id="PTHR44688">
    <property type="entry name" value="DNA-BINDING TRANSCRIPTIONAL ACTIVATOR DEVR_DOSR"/>
    <property type="match status" value="1"/>
</dbReference>
<dbReference type="FunFam" id="3.40.50.2300:FF:000018">
    <property type="entry name" value="DNA-binding transcriptional regulator NtrC"/>
    <property type="match status" value="1"/>
</dbReference>
<dbReference type="SMART" id="SM00421">
    <property type="entry name" value="HTH_LUXR"/>
    <property type="match status" value="1"/>
</dbReference>
<evidence type="ECO:0000313" key="10">
    <source>
        <dbReference type="Proteomes" id="UP000253769"/>
    </source>
</evidence>
<dbReference type="AlphaFoldDB" id="A0A369WMU0"/>
<dbReference type="EMBL" id="QQOH01000002">
    <property type="protein sequence ID" value="RDE22533.1"/>
    <property type="molecule type" value="Genomic_DNA"/>
</dbReference>
<dbReference type="GO" id="GO:0006355">
    <property type="term" value="P:regulation of DNA-templated transcription"/>
    <property type="evidence" value="ECO:0007669"/>
    <property type="project" value="InterPro"/>
</dbReference>
<feature type="domain" description="HTH luxR-type" evidence="7">
    <location>
        <begin position="140"/>
        <end position="205"/>
    </location>
</feature>
<dbReference type="InterPro" id="IPR016032">
    <property type="entry name" value="Sig_transdc_resp-reg_C-effctor"/>
</dbReference>
<dbReference type="InterPro" id="IPR000792">
    <property type="entry name" value="Tscrpt_reg_LuxR_C"/>
</dbReference>
<feature type="domain" description="Response regulatory" evidence="8">
    <location>
        <begin position="11"/>
        <end position="124"/>
    </location>
</feature>
<evidence type="ECO:0000256" key="1">
    <source>
        <dbReference type="ARBA" id="ARBA00022553"/>
    </source>
</evidence>
<keyword evidence="3" id="KW-0805">Transcription regulation</keyword>
<evidence type="ECO:0000259" key="8">
    <source>
        <dbReference type="PROSITE" id="PS50110"/>
    </source>
</evidence>
<dbReference type="SUPFAM" id="SSF52172">
    <property type="entry name" value="CheY-like"/>
    <property type="match status" value="1"/>
</dbReference>
<comment type="caution">
    <text evidence="9">The sequence shown here is derived from an EMBL/GenBank/DDBJ whole genome shotgun (WGS) entry which is preliminary data.</text>
</comment>
<proteinExistence type="predicted"/>
<dbReference type="Pfam" id="PF00196">
    <property type="entry name" value="GerE"/>
    <property type="match status" value="1"/>
</dbReference>
<dbReference type="Pfam" id="PF00072">
    <property type="entry name" value="Response_reg"/>
    <property type="match status" value="1"/>
</dbReference>
<dbReference type="Gene3D" id="1.10.10.10">
    <property type="entry name" value="Winged helix-like DNA-binding domain superfamily/Winged helix DNA-binding domain"/>
    <property type="match status" value="1"/>
</dbReference>
<accession>A0A369WMU0</accession>
<gene>
    <name evidence="9" type="ORF">DV711_08035</name>
</gene>
<dbReference type="InterPro" id="IPR001789">
    <property type="entry name" value="Sig_transdc_resp-reg_receiver"/>
</dbReference>
<evidence type="ECO:0000259" key="7">
    <source>
        <dbReference type="PROSITE" id="PS50043"/>
    </source>
</evidence>
<keyword evidence="5" id="KW-0804">Transcription</keyword>
<dbReference type="OrthoDB" id="9802186at2"/>